<evidence type="ECO:0000259" key="1">
    <source>
        <dbReference type="Pfam" id="PF13610"/>
    </source>
</evidence>
<dbReference type="Proteomes" id="UP000494119">
    <property type="component" value="Unassembled WGS sequence"/>
</dbReference>
<dbReference type="InterPro" id="IPR032874">
    <property type="entry name" value="DDE_dom"/>
</dbReference>
<name>A0A6J5H2D3_9BURK</name>
<dbReference type="PANTHER" id="PTHR35528:SF3">
    <property type="entry name" value="BLL1675 PROTEIN"/>
    <property type="match status" value="1"/>
</dbReference>
<dbReference type="AlphaFoldDB" id="A0A6J5H2D3"/>
<reference evidence="2 3" key="1">
    <citation type="submission" date="2020-04" db="EMBL/GenBank/DDBJ databases">
        <authorList>
            <person name="De Canck E."/>
        </authorList>
    </citation>
    <scope>NUCLEOTIDE SEQUENCE [LARGE SCALE GENOMIC DNA]</scope>
    <source>
        <strain evidence="2 3">LMG 28688</strain>
    </source>
</reference>
<gene>
    <name evidence="2" type="ORF">LMG28688_07129</name>
</gene>
<evidence type="ECO:0000313" key="2">
    <source>
        <dbReference type="EMBL" id="CAB3810034.1"/>
    </source>
</evidence>
<protein>
    <submittedName>
        <fullName evidence="2">IS6 family transposase ISDge13</fullName>
    </submittedName>
</protein>
<dbReference type="InterPro" id="IPR052183">
    <property type="entry name" value="IS_Transposase"/>
</dbReference>
<dbReference type="Pfam" id="PF13610">
    <property type="entry name" value="DDE_Tnp_IS240"/>
    <property type="match status" value="1"/>
</dbReference>
<proteinExistence type="predicted"/>
<dbReference type="EMBL" id="CADIKL010000075">
    <property type="protein sequence ID" value="CAB3810034.1"/>
    <property type="molecule type" value="Genomic_DNA"/>
</dbReference>
<evidence type="ECO:0000313" key="3">
    <source>
        <dbReference type="Proteomes" id="UP000494119"/>
    </source>
</evidence>
<organism evidence="2 3">
    <name type="scientific">Paraburkholderia caffeinitolerans</name>
    <dbReference type="NCBI Taxonomy" id="1723730"/>
    <lineage>
        <taxon>Bacteria</taxon>
        <taxon>Pseudomonadati</taxon>
        <taxon>Pseudomonadota</taxon>
        <taxon>Betaproteobacteria</taxon>
        <taxon>Burkholderiales</taxon>
        <taxon>Burkholderiaceae</taxon>
        <taxon>Paraburkholderia</taxon>
    </lineage>
</organism>
<sequence>MWHLDEMFMSLRGEQYMRWRAVDEHGTELDVLLQKRRDKAAAKRFFRHVLRLAPVPRKIVTDPLSSYPAAKAEIPELAGVKHVFVKAAARVNNRAENSHQSTRRRERAMSRFGDPVRTQAFLSSFGPIRQQIALPRHCMMAQSHRAALKARLSAWYRWTVIETEECAY</sequence>
<dbReference type="PANTHER" id="PTHR35528">
    <property type="entry name" value="BLL1675 PROTEIN"/>
    <property type="match status" value="1"/>
</dbReference>
<accession>A0A6J5H2D3</accession>
<keyword evidence="3" id="KW-1185">Reference proteome</keyword>
<feature type="domain" description="DDE" evidence="1">
    <location>
        <begin position="2"/>
        <end position="127"/>
    </location>
</feature>